<accession>A0ACC0B7V2</accession>
<dbReference type="EMBL" id="CM044704">
    <property type="protein sequence ID" value="KAI5668618.1"/>
    <property type="molecule type" value="Genomic_DNA"/>
</dbReference>
<reference evidence="2" key="1">
    <citation type="journal article" date="2023" name="Nat. Plants">
        <title>Single-cell RNA sequencing provides a high-resolution roadmap for understanding the multicellular compartmentation of specialized metabolism.</title>
        <authorList>
            <person name="Sun S."/>
            <person name="Shen X."/>
            <person name="Li Y."/>
            <person name="Li Y."/>
            <person name="Wang S."/>
            <person name="Li R."/>
            <person name="Zhang H."/>
            <person name="Shen G."/>
            <person name="Guo B."/>
            <person name="Wei J."/>
            <person name="Xu J."/>
            <person name="St-Pierre B."/>
            <person name="Chen S."/>
            <person name="Sun C."/>
        </authorList>
    </citation>
    <scope>NUCLEOTIDE SEQUENCE [LARGE SCALE GENOMIC DNA]</scope>
</reference>
<dbReference type="Proteomes" id="UP001060085">
    <property type="component" value="Linkage Group LG04"/>
</dbReference>
<organism evidence="1 2">
    <name type="scientific">Catharanthus roseus</name>
    <name type="common">Madagascar periwinkle</name>
    <name type="synonym">Vinca rosea</name>
    <dbReference type="NCBI Taxonomy" id="4058"/>
    <lineage>
        <taxon>Eukaryota</taxon>
        <taxon>Viridiplantae</taxon>
        <taxon>Streptophyta</taxon>
        <taxon>Embryophyta</taxon>
        <taxon>Tracheophyta</taxon>
        <taxon>Spermatophyta</taxon>
        <taxon>Magnoliopsida</taxon>
        <taxon>eudicotyledons</taxon>
        <taxon>Gunneridae</taxon>
        <taxon>Pentapetalae</taxon>
        <taxon>asterids</taxon>
        <taxon>lamiids</taxon>
        <taxon>Gentianales</taxon>
        <taxon>Apocynaceae</taxon>
        <taxon>Rauvolfioideae</taxon>
        <taxon>Vinceae</taxon>
        <taxon>Catharanthinae</taxon>
        <taxon>Catharanthus</taxon>
    </lineage>
</organism>
<gene>
    <name evidence="1" type="ORF">M9H77_18471</name>
</gene>
<protein>
    <submittedName>
        <fullName evidence="1">Uncharacterized protein</fullName>
    </submittedName>
</protein>
<proteinExistence type="predicted"/>
<sequence>MVKDKKDLTLLKLNSEDTTSTGRTEIITKNTLRSCGYQHDEEANIWKPNEAVPTETTIEEAPEQAPQSSPNLTSTAHFQEEVWENSHYLELV</sequence>
<name>A0ACC0B7V2_CATRO</name>
<evidence type="ECO:0000313" key="2">
    <source>
        <dbReference type="Proteomes" id="UP001060085"/>
    </source>
</evidence>
<comment type="caution">
    <text evidence="1">The sequence shown here is derived from an EMBL/GenBank/DDBJ whole genome shotgun (WGS) entry which is preliminary data.</text>
</comment>
<evidence type="ECO:0000313" key="1">
    <source>
        <dbReference type="EMBL" id="KAI5668618.1"/>
    </source>
</evidence>
<keyword evidence="2" id="KW-1185">Reference proteome</keyword>